<keyword evidence="4" id="KW-0804">Transcription</keyword>
<dbReference type="GO" id="GO:0043565">
    <property type="term" value="F:sequence-specific DNA binding"/>
    <property type="evidence" value="ECO:0007669"/>
    <property type="project" value="TreeGrafter"/>
</dbReference>
<dbReference type="Gene3D" id="1.10.10.10">
    <property type="entry name" value="Winged helix-like DNA-binding domain superfamily/Winged helix DNA-binding domain"/>
    <property type="match status" value="1"/>
</dbReference>
<sequence length="290" mass="31072">MSRRLPPLAALRAFEATARLGSVTRAAEELGRTHGAVSRQIRALQDAAGLPLFDKAGTGLRLNAAGESLRRTVAAALDGLESGWTALREEAGGPALHVACSASFAMRWLVPRLPGFYRAQPMVRLRLSMTTARALRHEGADLVIAWARGHYPAAEQARAIPLGAIAFGPVCAPDYPVTAGPSHLAAPTRIDHEHLGESWAMWQTRAGRALDCQEELRFPHTHLCIEAALAGLGLALVEQRLVREELATGRLRAPCGFVPFPEGLAALPTSARAQSPAARAFLAWLRATLD</sequence>
<organism evidence="6 7">
    <name type="scientific">Belnapia rosea</name>
    <dbReference type="NCBI Taxonomy" id="938405"/>
    <lineage>
        <taxon>Bacteria</taxon>
        <taxon>Pseudomonadati</taxon>
        <taxon>Pseudomonadota</taxon>
        <taxon>Alphaproteobacteria</taxon>
        <taxon>Acetobacterales</taxon>
        <taxon>Roseomonadaceae</taxon>
        <taxon>Belnapia</taxon>
    </lineage>
</organism>
<reference evidence="6 7" key="1">
    <citation type="submission" date="2016-10" db="EMBL/GenBank/DDBJ databases">
        <authorList>
            <person name="de Groot N.N."/>
        </authorList>
    </citation>
    <scope>NUCLEOTIDE SEQUENCE [LARGE SCALE GENOMIC DNA]</scope>
    <source>
        <strain evidence="6 7">CPCC 100156</strain>
    </source>
</reference>
<dbReference type="SUPFAM" id="SSF46785">
    <property type="entry name" value="Winged helix' DNA-binding domain"/>
    <property type="match status" value="1"/>
</dbReference>
<dbReference type="GO" id="GO:0006351">
    <property type="term" value="P:DNA-templated transcription"/>
    <property type="evidence" value="ECO:0007669"/>
    <property type="project" value="TreeGrafter"/>
</dbReference>
<accession>A0A1G6RZD2</accession>
<dbReference type="AlphaFoldDB" id="A0A1G6RZD2"/>
<dbReference type="PANTHER" id="PTHR30537:SF74">
    <property type="entry name" value="HTH-TYPE TRANSCRIPTIONAL REGULATOR TRPI"/>
    <property type="match status" value="1"/>
</dbReference>
<gene>
    <name evidence="6" type="ORF">SAMN04487779_1004195</name>
</gene>
<evidence type="ECO:0000256" key="3">
    <source>
        <dbReference type="ARBA" id="ARBA00023125"/>
    </source>
</evidence>
<evidence type="ECO:0000256" key="1">
    <source>
        <dbReference type="ARBA" id="ARBA00009437"/>
    </source>
</evidence>
<dbReference type="Proteomes" id="UP000198925">
    <property type="component" value="Unassembled WGS sequence"/>
</dbReference>
<protein>
    <submittedName>
        <fullName evidence="6">Transcriptional regulator, LysR family</fullName>
    </submittedName>
</protein>
<dbReference type="InterPro" id="IPR036390">
    <property type="entry name" value="WH_DNA-bd_sf"/>
</dbReference>
<dbReference type="Pfam" id="PF00126">
    <property type="entry name" value="HTH_1"/>
    <property type="match status" value="1"/>
</dbReference>
<dbReference type="STRING" id="938405.SAMN02927895_04282"/>
<evidence type="ECO:0000259" key="5">
    <source>
        <dbReference type="PROSITE" id="PS50931"/>
    </source>
</evidence>
<feature type="domain" description="HTH lysR-type" evidence="5">
    <location>
        <begin position="6"/>
        <end position="63"/>
    </location>
</feature>
<dbReference type="GO" id="GO:0003700">
    <property type="term" value="F:DNA-binding transcription factor activity"/>
    <property type="evidence" value="ECO:0007669"/>
    <property type="project" value="InterPro"/>
</dbReference>
<dbReference type="PROSITE" id="PS50931">
    <property type="entry name" value="HTH_LYSR"/>
    <property type="match status" value="1"/>
</dbReference>
<evidence type="ECO:0000313" key="6">
    <source>
        <dbReference type="EMBL" id="SDD09773.1"/>
    </source>
</evidence>
<dbReference type="PANTHER" id="PTHR30537">
    <property type="entry name" value="HTH-TYPE TRANSCRIPTIONAL REGULATOR"/>
    <property type="match status" value="1"/>
</dbReference>
<evidence type="ECO:0000313" key="7">
    <source>
        <dbReference type="Proteomes" id="UP000198925"/>
    </source>
</evidence>
<dbReference type="InterPro" id="IPR058163">
    <property type="entry name" value="LysR-type_TF_proteobact-type"/>
</dbReference>
<keyword evidence="7" id="KW-1185">Reference proteome</keyword>
<dbReference type="SUPFAM" id="SSF53850">
    <property type="entry name" value="Periplasmic binding protein-like II"/>
    <property type="match status" value="1"/>
</dbReference>
<dbReference type="RefSeq" id="WP_090663140.1">
    <property type="nucleotide sequence ID" value="NZ_FMZX01000004.1"/>
</dbReference>
<keyword evidence="3" id="KW-0238">DNA-binding</keyword>
<evidence type="ECO:0000256" key="2">
    <source>
        <dbReference type="ARBA" id="ARBA00023015"/>
    </source>
</evidence>
<evidence type="ECO:0000256" key="4">
    <source>
        <dbReference type="ARBA" id="ARBA00023163"/>
    </source>
</evidence>
<dbReference type="Pfam" id="PF03466">
    <property type="entry name" value="LysR_substrate"/>
    <property type="match status" value="1"/>
</dbReference>
<dbReference type="InterPro" id="IPR005119">
    <property type="entry name" value="LysR_subst-bd"/>
</dbReference>
<name>A0A1G6RZD2_9PROT</name>
<comment type="similarity">
    <text evidence="1">Belongs to the LysR transcriptional regulatory family.</text>
</comment>
<keyword evidence="2" id="KW-0805">Transcription regulation</keyword>
<dbReference type="InterPro" id="IPR036388">
    <property type="entry name" value="WH-like_DNA-bd_sf"/>
</dbReference>
<dbReference type="EMBL" id="FMZX01000004">
    <property type="protein sequence ID" value="SDD09773.1"/>
    <property type="molecule type" value="Genomic_DNA"/>
</dbReference>
<proteinExistence type="inferred from homology"/>
<dbReference type="Gene3D" id="3.40.190.10">
    <property type="entry name" value="Periplasmic binding protein-like II"/>
    <property type="match status" value="2"/>
</dbReference>
<dbReference type="InterPro" id="IPR000847">
    <property type="entry name" value="LysR_HTH_N"/>
</dbReference>